<dbReference type="Proteomes" id="UP000499080">
    <property type="component" value="Unassembled WGS sequence"/>
</dbReference>
<comment type="caution">
    <text evidence="2">The sequence shown here is derived from an EMBL/GenBank/DDBJ whole genome shotgun (WGS) entry which is preliminary data.</text>
</comment>
<evidence type="ECO:0000256" key="1">
    <source>
        <dbReference type="SAM" id="Phobius"/>
    </source>
</evidence>
<proteinExistence type="predicted"/>
<keyword evidence="1" id="KW-0472">Membrane</keyword>
<keyword evidence="3" id="KW-1185">Reference proteome</keyword>
<name>A0A4Y2KPI3_ARAVE</name>
<evidence type="ECO:0000313" key="3">
    <source>
        <dbReference type="Proteomes" id="UP000499080"/>
    </source>
</evidence>
<keyword evidence="1" id="KW-0812">Transmembrane</keyword>
<feature type="transmembrane region" description="Helical" evidence="1">
    <location>
        <begin position="82"/>
        <end position="105"/>
    </location>
</feature>
<evidence type="ECO:0000313" key="2">
    <source>
        <dbReference type="EMBL" id="GBN03920.1"/>
    </source>
</evidence>
<gene>
    <name evidence="2" type="ORF">AVEN_137992_1</name>
</gene>
<keyword evidence="1" id="KW-1133">Transmembrane helix</keyword>
<sequence>MNEIIPVSSRPLKACEREDRRFHRTSNGMCPRSKLELSLVPVSYQGHNLQTSTSVLVNLHIGRIDGGQLGIVFSFVPSVRDILFYVSLLFLNIVRTIFSGAVNYLNGM</sequence>
<dbReference type="AlphaFoldDB" id="A0A4Y2KPI3"/>
<accession>A0A4Y2KPI3</accession>
<organism evidence="2 3">
    <name type="scientific">Araneus ventricosus</name>
    <name type="common">Orbweaver spider</name>
    <name type="synonym">Epeira ventricosa</name>
    <dbReference type="NCBI Taxonomy" id="182803"/>
    <lineage>
        <taxon>Eukaryota</taxon>
        <taxon>Metazoa</taxon>
        <taxon>Ecdysozoa</taxon>
        <taxon>Arthropoda</taxon>
        <taxon>Chelicerata</taxon>
        <taxon>Arachnida</taxon>
        <taxon>Araneae</taxon>
        <taxon>Araneomorphae</taxon>
        <taxon>Entelegynae</taxon>
        <taxon>Araneoidea</taxon>
        <taxon>Araneidae</taxon>
        <taxon>Araneus</taxon>
    </lineage>
</organism>
<protein>
    <submittedName>
        <fullName evidence="2">Uncharacterized protein</fullName>
    </submittedName>
</protein>
<dbReference type="EMBL" id="BGPR01004840">
    <property type="protein sequence ID" value="GBN03920.1"/>
    <property type="molecule type" value="Genomic_DNA"/>
</dbReference>
<reference evidence="2 3" key="1">
    <citation type="journal article" date="2019" name="Sci. Rep.">
        <title>Orb-weaving spider Araneus ventricosus genome elucidates the spidroin gene catalogue.</title>
        <authorList>
            <person name="Kono N."/>
            <person name="Nakamura H."/>
            <person name="Ohtoshi R."/>
            <person name="Moran D.A.P."/>
            <person name="Shinohara A."/>
            <person name="Yoshida Y."/>
            <person name="Fujiwara M."/>
            <person name="Mori M."/>
            <person name="Tomita M."/>
            <person name="Arakawa K."/>
        </authorList>
    </citation>
    <scope>NUCLEOTIDE SEQUENCE [LARGE SCALE GENOMIC DNA]</scope>
</reference>